<keyword evidence="1" id="KW-0732">Signal</keyword>
<gene>
    <name evidence="2" type="ORF">HPO_14676</name>
</gene>
<evidence type="ECO:0008006" key="4">
    <source>
        <dbReference type="Google" id="ProtNLM"/>
    </source>
</evidence>
<keyword evidence="3" id="KW-1185">Reference proteome</keyword>
<dbReference type="AlphaFoldDB" id="A0A062VFX8"/>
<dbReference type="OrthoDB" id="7617883at2"/>
<comment type="caution">
    <text evidence="2">The sequence shown here is derived from an EMBL/GenBank/DDBJ whole genome shotgun (WGS) entry which is preliminary data.</text>
</comment>
<protein>
    <recommendedName>
        <fullName evidence="4">Lipoprotein</fullName>
    </recommendedName>
</protein>
<feature type="signal peptide" evidence="1">
    <location>
        <begin position="1"/>
        <end position="19"/>
    </location>
</feature>
<dbReference type="PATRIC" id="fig|1280954.3.peg.2971"/>
<feature type="chain" id="PRO_5001615175" description="Lipoprotein" evidence="1">
    <location>
        <begin position="20"/>
        <end position="322"/>
    </location>
</feature>
<dbReference type="STRING" id="1280954.HPO_14676"/>
<evidence type="ECO:0000256" key="1">
    <source>
        <dbReference type="SAM" id="SignalP"/>
    </source>
</evidence>
<dbReference type="RefSeq" id="WP_035600338.1">
    <property type="nucleotide sequence ID" value="NZ_ARYM01000019.1"/>
</dbReference>
<accession>A0A062VFX8</accession>
<dbReference type="EMBL" id="ARYM01000019">
    <property type="protein sequence ID" value="KCZ97433.1"/>
    <property type="molecule type" value="Genomic_DNA"/>
</dbReference>
<proteinExistence type="predicted"/>
<organism evidence="2 3">
    <name type="scientific">Hyphomonas polymorpha PS728</name>
    <dbReference type="NCBI Taxonomy" id="1280954"/>
    <lineage>
        <taxon>Bacteria</taxon>
        <taxon>Pseudomonadati</taxon>
        <taxon>Pseudomonadota</taxon>
        <taxon>Alphaproteobacteria</taxon>
        <taxon>Hyphomonadales</taxon>
        <taxon>Hyphomonadaceae</taxon>
        <taxon>Hyphomonas</taxon>
    </lineage>
</organism>
<reference evidence="2 3" key="1">
    <citation type="journal article" date="2014" name="Antonie Van Leeuwenhoek">
        <title>Hyphomonas beringensis sp. nov. and Hyphomonas chukchiensis sp. nov., isolated from surface seawater of the Bering Sea and Chukchi Sea.</title>
        <authorList>
            <person name="Li C."/>
            <person name="Lai Q."/>
            <person name="Li G."/>
            <person name="Dong C."/>
            <person name="Wang J."/>
            <person name="Liao Y."/>
            <person name="Shao Z."/>
        </authorList>
    </citation>
    <scope>NUCLEOTIDE SEQUENCE [LARGE SCALE GENOMIC DNA]</scope>
    <source>
        <strain evidence="2 3">PS728</strain>
    </source>
</reference>
<name>A0A062VFX8_9PROT</name>
<evidence type="ECO:0000313" key="2">
    <source>
        <dbReference type="EMBL" id="KCZ97433.1"/>
    </source>
</evidence>
<sequence length="322" mass="35854">MRLALAAFSLLAFSITAHAEAEPCPEDAEQRLYEMVESIGRGAQSDAAPVATLAEWAVATCQARTHVQALAATLLGAVIQATPDRQKLAHYVDLAERAISLNDSSWNPRIGPAVLKKSDGSSIDYFGYSQATGVLIDRVLPYGVALAEAGMPPRLLSGEPYSGCPYAAHSASRLADEARLWDKNVFMKSDQPLFVLAETRLQMLQASCPSHRRDLNFYLARLYGQEVEVLTGWGHHYSEDFQMRNGGWYWRHEMLRDLIFEEDEMLARKAEFDARARPLAEKAKPYLDALYKLPETLTAKDHEQLERANRWKKAVGASLAAD</sequence>
<evidence type="ECO:0000313" key="3">
    <source>
        <dbReference type="Proteomes" id="UP000027100"/>
    </source>
</evidence>
<dbReference type="Proteomes" id="UP000027100">
    <property type="component" value="Unassembled WGS sequence"/>
</dbReference>